<feature type="transmembrane region" description="Helical" evidence="1">
    <location>
        <begin position="403"/>
        <end position="425"/>
    </location>
</feature>
<dbReference type="Gene3D" id="3.30.710.10">
    <property type="entry name" value="Potassium Channel Kv1.1, Chain A"/>
    <property type="match status" value="2"/>
</dbReference>
<dbReference type="SMART" id="SM00225">
    <property type="entry name" value="BTB"/>
    <property type="match status" value="1"/>
</dbReference>
<evidence type="ECO:0000259" key="2">
    <source>
        <dbReference type="PROSITE" id="PS50097"/>
    </source>
</evidence>
<sequence>MVNIQAYKVIKASYSHDYNNIDLNLRPGEKLTKPLQQIPGIENVDWTYSLEKHRRIESVPSRYLCFTLRVNGPVQAKCTITIDGTPFSKVLTKYKGQTAVTLYDFLDLDDLPGYLVDGKFKLICDLEFEFSVPWTFMRHSVFYSCEHIDFDFDLVVDNRCIKVHKQFISFISPVFHAALTHRTKEARTGKLKITDFEYHILEAAINFCYGRDIIDFSVDNIIGILRFADKYDIKSVIIELENLLSINLTKNTFSQVYHFASDCCKQYLLAKCVQFFRINHHDVKHVKEFCELPPQLVANLLETAFYLNDDFDILRIAHQKGIESVTNFFESALMENLTLETFSPTVNYAWDCSRDNLKQKCAKFFAENADNTRFQQFKALGMNRFCAVATEAVKPTILSYYDITVFIVVAILAAVLGIVVARISWPVK</sequence>
<dbReference type="PROSITE" id="PS50097">
    <property type="entry name" value="BTB"/>
    <property type="match status" value="1"/>
</dbReference>
<dbReference type="SUPFAM" id="SSF54695">
    <property type="entry name" value="POZ domain"/>
    <property type="match status" value="1"/>
</dbReference>
<dbReference type="InterPro" id="IPR011333">
    <property type="entry name" value="SKP1/BTB/POZ_sf"/>
</dbReference>
<evidence type="ECO:0000313" key="3">
    <source>
        <dbReference type="Proteomes" id="UP000492821"/>
    </source>
</evidence>
<dbReference type="Pfam" id="PF00651">
    <property type="entry name" value="BTB"/>
    <property type="match status" value="1"/>
</dbReference>
<organism evidence="3 4">
    <name type="scientific">Panagrellus redivivus</name>
    <name type="common">Microworm</name>
    <dbReference type="NCBI Taxonomy" id="6233"/>
    <lineage>
        <taxon>Eukaryota</taxon>
        <taxon>Metazoa</taxon>
        <taxon>Ecdysozoa</taxon>
        <taxon>Nematoda</taxon>
        <taxon>Chromadorea</taxon>
        <taxon>Rhabditida</taxon>
        <taxon>Tylenchina</taxon>
        <taxon>Panagrolaimomorpha</taxon>
        <taxon>Panagrolaimoidea</taxon>
        <taxon>Panagrolaimidae</taxon>
        <taxon>Panagrellus</taxon>
    </lineage>
</organism>
<evidence type="ECO:0000256" key="1">
    <source>
        <dbReference type="SAM" id="Phobius"/>
    </source>
</evidence>
<name>A0A7E4VZC1_PANRE</name>
<proteinExistence type="predicted"/>
<protein>
    <submittedName>
        <fullName evidence="4">BTB domain-containing protein</fullName>
    </submittedName>
</protein>
<keyword evidence="1" id="KW-0812">Transmembrane</keyword>
<keyword evidence="3" id="KW-1185">Reference proteome</keyword>
<reference evidence="4" key="2">
    <citation type="submission" date="2020-10" db="UniProtKB">
        <authorList>
            <consortium name="WormBaseParasite"/>
        </authorList>
    </citation>
    <scope>IDENTIFICATION</scope>
</reference>
<dbReference type="AlphaFoldDB" id="A0A7E4VZC1"/>
<evidence type="ECO:0000313" key="4">
    <source>
        <dbReference type="WBParaSite" id="Pan_g4731.t1"/>
    </source>
</evidence>
<dbReference type="InterPro" id="IPR000210">
    <property type="entry name" value="BTB/POZ_dom"/>
</dbReference>
<dbReference type="CDD" id="cd18186">
    <property type="entry name" value="BTB_POZ_ZBTB_KLHL-like"/>
    <property type="match status" value="1"/>
</dbReference>
<keyword evidence="1" id="KW-0472">Membrane</keyword>
<accession>A0A7E4VZC1</accession>
<dbReference type="PANTHER" id="PTHR24413">
    <property type="entry name" value="SPECKLE-TYPE POZ PROTEIN"/>
    <property type="match status" value="1"/>
</dbReference>
<dbReference type="WBParaSite" id="Pan_g4731.t1">
    <property type="protein sequence ID" value="Pan_g4731.t1"/>
    <property type="gene ID" value="Pan_g4731"/>
</dbReference>
<dbReference type="Proteomes" id="UP000492821">
    <property type="component" value="Unassembled WGS sequence"/>
</dbReference>
<feature type="domain" description="BTB" evidence="2">
    <location>
        <begin position="150"/>
        <end position="213"/>
    </location>
</feature>
<dbReference type="CDD" id="cd14733">
    <property type="entry name" value="BACK"/>
    <property type="match status" value="1"/>
</dbReference>
<keyword evidence="1" id="KW-1133">Transmembrane helix</keyword>
<reference evidence="3" key="1">
    <citation type="journal article" date="2013" name="Genetics">
        <title>The draft genome and transcriptome of Panagrellus redivivus are shaped by the harsh demands of a free-living lifestyle.</title>
        <authorList>
            <person name="Srinivasan J."/>
            <person name="Dillman A.R."/>
            <person name="Macchietto M.G."/>
            <person name="Heikkinen L."/>
            <person name="Lakso M."/>
            <person name="Fracchia K.M."/>
            <person name="Antoshechkin I."/>
            <person name="Mortazavi A."/>
            <person name="Wong G."/>
            <person name="Sternberg P.W."/>
        </authorList>
    </citation>
    <scope>NUCLEOTIDE SEQUENCE [LARGE SCALE GENOMIC DNA]</scope>
    <source>
        <strain evidence="3">MT8872</strain>
    </source>
</reference>